<organism evidence="4 5">
    <name type="scientific">Mucilaginibacter mali</name>
    <dbReference type="NCBI Taxonomy" id="2740462"/>
    <lineage>
        <taxon>Bacteria</taxon>
        <taxon>Pseudomonadati</taxon>
        <taxon>Bacteroidota</taxon>
        <taxon>Sphingobacteriia</taxon>
        <taxon>Sphingobacteriales</taxon>
        <taxon>Sphingobacteriaceae</taxon>
        <taxon>Mucilaginibacter</taxon>
    </lineage>
</organism>
<feature type="compositionally biased region" description="Basic and acidic residues" evidence="1">
    <location>
        <begin position="623"/>
        <end position="640"/>
    </location>
</feature>
<sequence length="1133" mass="129094">MDSIIYLLQVCACTAVFYLFYYLFLTRLTFFVINRWYLLVTVVLSFIIPLIKIQLSQPHVYTGVVEHVVYQYTQQPEQVTPIVIHPDVPKPQPMRWSTILQYTYLLAVIGLNIHLLATLFAFFKRLKGKRITKVGKVNILTGNEKITNGSFLNYIFLNDDELSPDEIRQIIAHEMLHVKLYHSVDRIIVKIAQIILWFNPFIYLYARSVEENHEFEVDRAVARETDKHNYANLLVHLSVAGQGMLYHNFSKVPLKKRITMLFNQPSANMKKIVYVLVVPVVLISCLAFARLKSKDKEYSVIENIDELGKDPLVIIDGKTYKKDILYKISKNCIASSGIWNPDATVVKHGVAIKDGYVDIKTNKGVITYMNALEKENLLKERLIPEKQFYSRIHLKNDDGTTYDKVIVNVYGAGKVSTMLKPGEKAGFLIDKKFYNEDEIQKADKSVTMYLSAFYSVGPAGSFPDAPQKGYASVFNFKSLPPKAKTSIEAFKEKNKAYISSDEYKRKLKLTSEMNGKTLDVVINGVVNNQFIKTRTDRVSFELDGDKYGMKFYYGQGLETNEPLKVGDRIQVLVKYADFQRDSIFIIQAAIYKDGKVIFKHHGGDGPTYINKPKENNDNTNKVRYPEKDEAQNSRAAYPDDDRTNKEKIAGLFIRNEVKKSNGEIYDEVVSYSRGGMATTDIKHNGKVGFYIDRDFYSEEAFNKVSDNIKLVLANKGSVGVCDGTDFSSIRKRGYTANMDGYEAVFFFSYKMDLVNIFDSQKDTIRKNGIDLKLKAKLKNMHLSPGEVAYMKTDDYKTKKKLSDDIYHAGTIDIKITPEKNKTGMVFTWNGHKYTLLTFYGQEKILNKLLKPGDEIQLKVFSTGWGKDQTIVTVVPASVSKNNEKIFQLAEADKLPTAPFLYEPNKVRYADGQISDIKKYPNGKWKSALFETVNGYKFYLTFKPNAPAMKDIQWGDHVRLRFVHEVSNGNKTFNIADWVSISPGESGYGIRNPELFDKYYVDAKATTVNTQAKQENKTAALPNKSDLLKLNLQAADSLCEDEKRQIIRLYNASVSAGDFKLEAAYVLVDKKNHLLYASGRIDPKTKSYTGIPSVKTIKGDNAFYTDSIVYNWETQKSKAWVWGQRGTIKSTLSR</sequence>
<gene>
    <name evidence="4" type="ORF">HQ865_10305</name>
</gene>
<dbReference type="RefSeq" id="WP_173414823.1">
    <property type="nucleotide sequence ID" value="NZ_CP054139.1"/>
</dbReference>
<name>A0A7D4TV05_9SPHI</name>
<evidence type="ECO:0000313" key="5">
    <source>
        <dbReference type="Proteomes" id="UP000505355"/>
    </source>
</evidence>
<dbReference type="CDD" id="cd07341">
    <property type="entry name" value="M56_BlaR1_MecR1_like"/>
    <property type="match status" value="1"/>
</dbReference>
<accession>A0A7D4TV05</accession>
<protein>
    <submittedName>
        <fullName evidence="4">M56 family metallopeptidase</fullName>
    </submittedName>
</protein>
<dbReference type="KEGG" id="mmab:HQ865_10305"/>
<evidence type="ECO:0000313" key="4">
    <source>
        <dbReference type="EMBL" id="QKJ30135.1"/>
    </source>
</evidence>
<feature type="transmembrane region" description="Helical" evidence="2">
    <location>
        <begin position="271"/>
        <end position="291"/>
    </location>
</feature>
<feature type="transmembrane region" description="Helical" evidence="2">
    <location>
        <begin position="6"/>
        <end position="24"/>
    </location>
</feature>
<dbReference type="InterPro" id="IPR052173">
    <property type="entry name" value="Beta-lactam_resp_regulator"/>
</dbReference>
<dbReference type="EMBL" id="CP054139">
    <property type="protein sequence ID" value="QKJ30135.1"/>
    <property type="molecule type" value="Genomic_DNA"/>
</dbReference>
<evidence type="ECO:0000256" key="2">
    <source>
        <dbReference type="SAM" id="Phobius"/>
    </source>
</evidence>
<dbReference type="PANTHER" id="PTHR34978">
    <property type="entry name" value="POSSIBLE SENSOR-TRANSDUCER PROTEIN BLAR"/>
    <property type="match status" value="1"/>
</dbReference>
<keyword evidence="5" id="KW-1185">Reference proteome</keyword>
<feature type="transmembrane region" description="Helical" evidence="2">
    <location>
        <begin position="102"/>
        <end position="123"/>
    </location>
</feature>
<feature type="domain" description="Peptidase M56" evidence="3">
    <location>
        <begin position="9"/>
        <end position="261"/>
    </location>
</feature>
<dbReference type="PANTHER" id="PTHR34978:SF3">
    <property type="entry name" value="SLR0241 PROTEIN"/>
    <property type="match status" value="1"/>
</dbReference>
<dbReference type="InterPro" id="IPR008756">
    <property type="entry name" value="Peptidase_M56"/>
</dbReference>
<evidence type="ECO:0000256" key="1">
    <source>
        <dbReference type="SAM" id="MobiDB-lite"/>
    </source>
</evidence>
<dbReference type="AlphaFoldDB" id="A0A7D4TV05"/>
<keyword evidence="2" id="KW-0472">Membrane</keyword>
<proteinExistence type="predicted"/>
<dbReference type="Pfam" id="PF05569">
    <property type="entry name" value="Peptidase_M56"/>
    <property type="match status" value="1"/>
</dbReference>
<keyword evidence="2" id="KW-0812">Transmembrane</keyword>
<feature type="region of interest" description="Disordered" evidence="1">
    <location>
        <begin position="605"/>
        <end position="640"/>
    </location>
</feature>
<feature type="transmembrane region" description="Helical" evidence="2">
    <location>
        <begin position="36"/>
        <end position="55"/>
    </location>
</feature>
<reference evidence="4 5" key="1">
    <citation type="submission" date="2020-05" db="EMBL/GenBank/DDBJ databases">
        <title>Mucilaginibacter mali sp. nov.</title>
        <authorList>
            <person name="Kim H.S."/>
            <person name="Lee K.C."/>
            <person name="Suh M.K."/>
            <person name="Kim J.-S."/>
            <person name="Han K.-I."/>
            <person name="Eom M.K."/>
            <person name="Shin Y.K."/>
            <person name="Lee J.-S."/>
        </authorList>
    </citation>
    <scope>NUCLEOTIDE SEQUENCE [LARGE SCALE GENOMIC DNA]</scope>
    <source>
        <strain evidence="4 5">G2-14</strain>
    </source>
</reference>
<keyword evidence="2" id="KW-1133">Transmembrane helix</keyword>
<evidence type="ECO:0000259" key="3">
    <source>
        <dbReference type="Pfam" id="PF05569"/>
    </source>
</evidence>
<dbReference type="Proteomes" id="UP000505355">
    <property type="component" value="Chromosome"/>
</dbReference>